<protein>
    <submittedName>
        <fullName evidence="1">Uncharacterized protein</fullName>
    </submittedName>
</protein>
<accession>A0A382MGX1</accession>
<gene>
    <name evidence="1" type="ORF">METZ01_LOCUS299516</name>
</gene>
<organism evidence="1">
    <name type="scientific">marine metagenome</name>
    <dbReference type="NCBI Taxonomy" id="408172"/>
    <lineage>
        <taxon>unclassified sequences</taxon>
        <taxon>metagenomes</taxon>
        <taxon>ecological metagenomes</taxon>
    </lineage>
</organism>
<dbReference type="EMBL" id="UINC01092784">
    <property type="protein sequence ID" value="SVC46662.1"/>
    <property type="molecule type" value="Genomic_DNA"/>
</dbReference>
<sequence>MIFKSTRVVAIVKLFKEKNYIFMNNKVFV</sequence>
<feature type="non-terminal residue" evidence="1">
    <location>
        <position position="29"/>
    </location>
</feature>
<name>A0A382MGX1_9ZZZZ</name>
<proteinExistence type="predicted"/>
<dbReference type="AlphaFoldDB" id="A0A382MGX1"/>
<evidence type="ECO:0000313" key="1">
    <source>
        <dbReference type="EMBL" id="SVC46662.1"/>
    </source>
</evidence>
<reference evidence="1" key="1">
    <citation type="submission" date="2018-05" db="EMBL/GenBank/DDBJ databases">
        <authorList>
            <person name="Lanie J.A."/>
            <person name="Ng W.-L."/>
            <person name="Kazmierczak K.M."/>
            <person name="Andrzejewski T.M."/>
            <person name="Davidsen T.M."/>
            <person name="Wayne K.J."/>
            <person name="Tettelin H."/>
            <person name="Glass J.I."/>
            <person name="Rusch D."/>
            <person name="Podicherti R."/>
            <person name="Tsui H.-C.T."/>
            <person name="Winkler M.E."/>
        </authorList>
    </citation>
    <scope>NUCLEOTIDE SEQUENCE</scope>
</reference>